<keyword evidence="2" id="KW-1185">Reference proteome</keyword>
<organism evidence="1 2">
    <name type="scientific">Diphasiastrum complanatum</name>
    <name type="common">Issler's clubmoss</name>
    <name type="synonym">Lycopodium complanatum</name>
    <dbReference type="NCBI Taxonomy" id="34168"/>
    <lineage>
        <taxon>Eukaryota</taxon>
        <taxon>Viridiplantae</taxon>
        <taxon>Streptophyta</taxon>
        <taxon>Embryophyta</taxon>
        <taxon>Tracheophyta</taxon>
        <taxon>Lycopodiopsida</taxon>
        <taxon>Lycopodiales</taxon>
        <taxon>Lycopodiaceae</taxon>
        <taxon>Lycopodioideae</taxon>
        <taxon>Diphasiastrum</taxon>
    </lineage>
</organism>
<evidence type="ECO:0000313" key="2">
    <source>
        <dbReference type="Proteomes" id="UP001162992"/>
    </source>
</evidence>
<dbReference type="EMBL" id="CM055112">
    <property type="protein sequence ID" value="KAJ7517601.1"/>
    <property type="molecule type" value="Genomic_DNA"/>
</dbReference>
<name>A0ACC2AJA5_DIPCM</name>
<dbReference type="Proteomes" id="UP001162992">
    <property type="component" value="Chromosome 21"/>
</dbReference>
<gene>
    <name evidence="1" type="ORF">O6H91_21G031200</name>
</gene>
<proteinExistence type="predicted"/>
<evidence type="ECO:0000313" key="1">
    <source>
        <dbReference type="EMBL" id="KAJ7517601.1"/>
    </source>
</evidence>
<comment type="caution">
    <text evidence="1">The sequence shown here is derived from an EMBL/GenBank/DDBJ whole genome shotgun (WGS) entry which is preliminary data.</text>
</comment>
<reference evidence="2" key="1">
    <citation type="journal article" date="2024" name="Proc. Natl. Acad. Sci. U.S.A.">
        <title>Extraordinary preservation of gene collinearity over three hundred million years revealed in homosporous lycophytes.</title>
        <authorList>
            <person name="Li C."/>
            <person name="Wickell D."/>
            <person name="Kuo L.Y."/>
            <person name="Chen X."/>
            <person name="Nie B."/>
            <person name="Liao X."/>
            <person name="Peng D."/>
            <person name="Ji J."/>
            <person name="Jenkins J."/>
            <person name="Williams M."/>
            <person name="Shu S."/>
            <person name="Plott C."/>
            <person name="Barry K."/>
            <person name="Rajasekar S."/>
            <person name="Grimwood J."/>
            <person name="Han X."/>
            <person name="Sun S."/>
            <person name="Hou Z."/>
            <person name="He W."/>
            <person name="Dai G."/>
            <person name="Sun C."/>
            <person name="Schmutz J."/>
            <person name="Leebens-Mack J.H."/>
            <person name="Li F.W."/>
            <person name="Wang L."/>
        </authorList>
    </citation>
    <scope>NUCLEOTIDE SEQUENCE [LARGE SCALE GENOMIC DNA]</scope>
    <source>
        <strain evidence="2">cv. PW_Plant_1</strain>
    </source>
</reference>
<sequence>MKMAMVAAAALALLTLLAMSPAVRSDCNSVTSSLANSCSAYVIGSSSTVPTACCDAVGSALPQLSYTDACTCLDNQLRNLPAQWVAKLKTIPGACNINFDIYSCPCEQCFSLFSSSFNRQYTFRIQMRLVAKYVRKVDCKQNFFFFSWLPNSQCLDIRSLTHKLMEQPAYVSILQANVSDRHLLATSGMSPGK</sequence>
<protein>
    <submittedName>
        <fullName evidence="1">Uncharacterized protein</fullName>
    </submittedName>
</protein>
<accession>A0ACC2AJA5</accession>